<dbReference type="SMART" id="SM00369">
    <property type="entry name" value="LRR_TYP"/>
    <property type="match status" value="8"/>
</dbReference>
<evidence type="ECO:0000313" key="7">
    <source>
        <dbReference type="Proteomes" id="UP001054837"/>
    </source>
</evidence>
<dbReference type="Proteomes" id="UP001054837">
    <property type="component" value="Unassembled WGS sequence"/>
</dbReference>
<name>A0AAV4W444_9ARAC</name>
<keyword evidence="7" id="KW-1185">Reference proteome</keyword>
<accession>A0AAV4W444</accession>
<evidence type="ECO:0000259" key="5">
    <source>
        <dbReference type="SMART" id="SM00013"/>
    </source>
</evidence>
<comment type="caution">
    <text evidence="6">The sequence shown here is derived from an EMBL/GenBank/DDBJ whole genome shotgun (WGS) entry which is preliminary data.</text>
</comment>
<keyword evidence="4" id="KW-0325">Glycoprotein</keyword>
<dbReference type="InterPro" id="IPR032675">
    <property type="entry name" value="LRR_dom_sf"/>
</dbReference>
<dbReference type="GO" id="GO:0005615">
    <property type="term" value="C:extracellular space"/>
    <property type="evidence" value="ECO:0007669"/>
    <property type="project" value="TreeGrafter"/>
</dbReference>
<evidence type="ECO:0000313" key="6">
    <source>
        <dbReference type="EMBL" id="GIY77168.1"/>
    </source>
</evidence>
<dbReference type="PROSITE" id="PS51450">
    <property type="entry name" value="LRR"/>
    <property type="match status" value="4"/>
</dbReference>
<reference evidence="6 7" key="1">
    <citation type="submission" date="2021-06" db="EMBL/GenBank/DDBJ databases">
        <title>Caerostris darwini draft genome.</title>
        <authorList>
            <person name="Kono N."/>
            <person name="Arakawa K."/>
        </authorList>
    </citation>
    <scope>NUCLEOTIDE SEQUENCE [LARGE SCALE GENOMIC DNA]</scope>
</reference>
<dbReference type="Gene3D" id="3.80.10.10">
    <property type="entry name" value="Ribonuclease Inhibitor"/>
    <property type="match status" value="4"/>
</dbReference>
<dbReference type="SUPFAM" id="SSF52058">
    <property type="entry name" value="L domain-like"/>
    <property type="match status" value="3"/>
</dbReference>
<dbReference type="InterPro" id="IPR001611">
    <property type="entry name" value="Leu-rich_rpt"/>
</dbReference>
<evidence type="ECO:0000256" key="2">
    <source>
        <dbReference type="ARBA" id="ARBA00022729"/>
    </source>
</evidence>
<evidence type="ECO:0000256" key="1">
    <source>
        <dbReference type="ARBA" id="ARBA00022614"/>
    </source>
</evidence>
<keyword evidence="2" id="KW-0732">Signal</keyword>
<dbReference type="InterPro" id="IPR050333">
    <property type="entry name" value="SLRP"/>
</dbReference>
<protein>
    <submittedName>
        <fullName evidence="6">Protein toll</fullName>
    </submittedName>
</protein>
<dbReference type="InterPro" id="IPR003591">
    <property type="entry name" value="Leu-rich_rpt_typical-subtyp"/>
</dbReference>
<dbReference type="InterPro" id="IPR000372">
    <property type="entry name" value="LRRNT"/>
</dbReference>
<evidence type="ECO:0000256" key="3">
    <source>
        <dbReference type="ARBA" id="ARBA00022737"/>
    </source>
</evidence>
<dbReference type="Pfam" id="PF13855">
    <property type="entry name" value="LRR_8"/>
    <property type="match status" value="3"/>
</dbReference>
<feature type="non-terminal residue" evidence="6">
    <location>
        <position position="679"/>
    </location>
</feature>
<feature type="domain" description="LRRNT" evidence="5">
    <location>
        <begin position="528"/>
        <end position="564"/>
    </location>
</feature>
<dbReference type="PANTHER" id="PTHR45712:SF22">
    <property type="entry name" value="INSULIN-LIKE GROWTH FACTOR-BINDING PROTEIN COMPLEX ACID LABILE SUBUNIT"/>
    <property type="match status" value="1"/>
</dbReference>
<dbReference type="EMBL" id="BPLQ01014083">
    <property type="protein sequence ID" value="GIY77168.1"/>
    <property type="molecule type" value="Genomic_DNA"/>
</dbReference>
<dbReference type="AlphaFoldDB" id="A0AAV4W444"/>
<organism evidence="6 7">
    <name type="scientific">Caerostris darwini</name>
    <dbReference type="NCBI Taxonomy" id="1538125"/>
    <lineage>
        <taxon>Eukaryota</taxon>
        <taxon>Metazoa</taxon>
        <taxon>Ecdysozoa</taxon>
        <taxon>Arthropoda</taxon>
        <taxon>Chelicerata</taxon>
        <taxon>Arachnida</taxon>
        <taxon>Araneae</taxon>
        <taxon>Araneomorphae</taxon>
        <taxon>Entelegynae</taxon>
        <taxon>Araneoidea</taxon>
        <taxon>Araneidae</taxon>
        <taxon>Caerostris</taxon>
    </lineage>
</organism>
<dbReference type="SMART" id="SM00013">
    <property type="entry name" value="LRRNT"/>
    <property type="match status" value="1"/>
</dbReference>
<gene>
    <name evidence="6" type="primary">X975_13682</name>
    <name evidence="6" type="ORF">CDAR_265941</name>
</gene>
<keyword evidence="1" id="KW-0433">Leucine-rich repeat</keyword>
<evidence type="ECO:0000256" key="4">
    <source>
        <dbReference type="ARBA" id="ARBA00023180"/>
    </source>
</evidence>
<dbReference type="PANTHER" id="PTHR45712">
    <property type="entry name" value="AGAP008170-PA"/>
    <property type="match status" value="1"/>
</dbReference>
<proteinExistence type="predicted"/>
<keyword evidence="3" id="KW-0677">Repeat</keyword>
<sequence>MSDISPRQKRCEELLPECRCAKYVVLYCRNVSDFEAFNDILTNGSVFEVNATFHITLSGNTVLPKGFLSGLFVSSLTVDDFQTQAEEGAVDGVLELRHFTVRRSSMKEIPDFRAIRSSLLILRLDNSRLTQLRGDNLKNLTRLIHITLFNNSIAHVAEDVFQGTEGVEYFDISHNLLTCLPPGLFKSWKLLADVRLSYNQLLHVDRLFFGTNPSSIYLNNNNISDLSGVLHGTMSRLRTLKLSYNPIQRIVPNTFRGKADKIINLHLDHCLIREIDVQIWYEMYFLEKLDLSFNLIDKVINNNSMPYISDKFARIILRLDHNRITSLGPALRYIRSWRFSAGDNLIPHLGPEDIQGWQSLQHLNLRGNVIAQVESLTFAKVRGQLSSLNLSRNRIKSLQGCLQNLINLKVLNLSHNRIEVFTLGEFYNMNRLTKLHMEGNRIATLGSEIHALPLLKILSISNNQIRSISANQIPRLLTHLYLAGNPFHCDSQMLPFLQFLNSTVEPTTDEDICTLSHNGTAPASPLARCPAPCRCSTTKDNLIFVDCSSSGLTHLPPLFTEEQNSTVLQIFLPRADQEMPFAIEAEIEGLNLSNNKIQSLEEARLPSRTRFLFLDHNLIRKPPVSLLKSLEFLTEVTLSNNPWTCDCAALDFKRWIVSKSILVLDVNETRCDPDMADSP</sequence>